<dbReference type="RefSeq" id="WP_142988261.1">
    <property type="nucleotide sequence ID" value="NZ_FZOU01000002.1"/>
</dbReference>
<evidence type="ECO:0000313" key="2">
    <source>
        <dbReference type="Proteomes" id="UP000198356"/>
    </source>
</evidence>
<reference evidence="1 2" key="1">
    <citation type="submission" date="2017-06" db="EMBL/GenBank/DDBJ databases">
        <authorList>
            <person name="Kim H.J."/>
            <person name="Triplett B.A."/>
        </authorList>
    </citation>
    <scope>NUCLEOTIDE SEQUENCE [LARGE SCALE GENOMIC DNA]</scope>
    <source>
        <strain evidence="1 2">DSM 18704</strain>
    </source>
</reference>
<protein>
    <submittedName>
        <fullName evidence="1">Uncharacterized protein</fullName>
    </submittedName>
</protein>
<keyword evidence="2" id="KW-1185">Reference proteome</keyword>
<gene>
    <name evidence="1" type="ORF">SAMN05421770_102287</name>
</gene>
<proteinExistence type="predicted"/>
<sequence length="91" mass="10244">MKTYSIWITSPPDPVKHFTLHIFPNGGGGARVRETNFTEADVLRQVLSKCLSKDILVNEVIKMADEDGICDLRGREIPLSDECARELGWIE</sequence>
<dbReference type="Proteomes" id="UP000198356">
    <property type="component" value="Unassembled WGS sequence"/>
</dbReference>
<name>A0A239H8X6_9BACT</name>
<dbReference type="AlphaFoldDB" id="A0A239H8X6"/>
<organism evidence="1 2">
    <name type="scientific">Granulicella rosea</name>
    <dbReference type="NCBI Taxonomy" id="474952"/>
    <lineage>
        <taxon>Bacteria</taxon>
        <taxon>Pseudomonadati</taxon>
        <taxon>Acidobacteriota</taxon>
        <taxon>Terriglobia</taxon>
        <taxon>Terriglobales</taxon>
        <taxon>Acidobacteriaceae</taxon>
        <taxon>Granulicella</taxon>
    </lineage>
</organism>
<evidence type="ECO:0000313" key="1">
    <source>
        <dbReference type="EMBL" id="SNS77859.1"/>
    </source>
</evidence>
<dbReference type="EMBL" id="FZOU01000002">
    <property type="protein sequence ID" value="SNS77859.1"/>
    <property type="molecule type" value="Genomic_DNA"/>
</dbReference>
<accession>A0A239H8X6</accession>